<dbReference type="InterPro" id="IPR001692">
    <property type="entry name" value="Histidinol_DH_CS"/>
</dbReference>
<dbReference type="Proteomes" id="UP000585272">
    <property type="component" value="Unassembled WGS sequence"/>
</dbReference>
<evidence type="ECO:0000256" key="11">
    <source>
        <dbReference type="PIRSR" id="PIRSR000099-3"/>
    </source>
</evidence>
<organism evidence="15 16">
    <name type="scientific">Conexibacter arvalis</name>
    <dbReference type="NCBI Taxonomy" id="912552"/>
    <lineage>
        <taxon>Bacteria</taxon>
        <taxon>Bacillati</taxon>
        <taxon>Actinomycetota</taxon>
        <taxon>Thermoleophilia</taxon>
        <taxon>Solirubrobacterales</taxon>
        <taxon>Conexibacteraceae</taxon>
        <taxon>Conexibacter</taxon>
    </lineage>
</organism>
<feature type="binding site" evidence="11">
    <location>
        <position position="271"/>
    </location>
    <ligand>
        <name>substrate</name>
    </ligand>
</feature>
<dbReference type="PRINTS" id="PR00083">
    <property type="entry name" value="HOLDHDRGNASE"/>
</dbReference>
<feature type="binding site" evidence="12">
    <location>
        <position position="271"/>
    </location>
    <ligand>
        <name>Zn(2+)</name>
        <dbReference type="ChEBI" id="CHEBI:29105"/>
    </ligand>
</feature>
<dbReference type="CDD" id="cd06572">
    <property type="entry name" value="Histidinol_dh"/>
    <property type="match status" value="1"/>
</dbReference>
<feature type="binding site" evidence="12">
    <location>
        <position position="274"/>
    </location>
    <ligand>
        <name>Zn(2+)</name>
        <dbReference type="ChEBI" id="CHEBI:29105"/>
    </ligand>
</feature>
<evidence type="ECO:0000313" key="16">
    <source>
        <dbReference type="Proteomes" id="UP000585272"/>
    </source>
</evidence>
<dbReference type="GO" id="GO:0005829">
    <property type="term" value="C:cytosol"/>
    <property type="evidence" value="ECO:0007669"/>
    <property type="project" value="TreeGrafter"/>
</dbReference>
<keyword evidence="5 12" id="KW-0479">Metal-binding</keyword>
<feature type="compositionally biased region" description="Gly residues" evidence="14">
    <location>
        <begin position="20"/>
        <end position="31"/>
    </location>
</feature>
<feature type="binding site" evidence="10">
    <location>
        <position position="226"/>
    </location>
    <ligand>
        <name>NAD(+)</name>
        <dbReference type="ChEBI" id="CHEBI:57540"/>
    </ligand>
</feature>
<keyword evidence="10" id="KW-0520">NAD</keyword>
<comment type="caution">
    <text evidence="15">The sequence shown here is derived from an EMBL/GenBank/DDBJ whole genome shotgun (WGS) entry which is preliminary data.</text>
</comment>
<comment type="cofactor">
    <cofactor evidence="12">
        <name>Zn(2+)</name>
        <dbReference type="ChEBI" id="CHEBI:29105"/>
    </cofactor>
    <text evidence="12">Binds 1 zinc ion per subunit.</text>
</comment>
<gene>
    <name evidence="15" type="ORF">BDZ31_000494</name>
</gene>
<dbReference type="PANTHER" id="PTHR21256">
    <property type="entry name" value="HISTIDINOL DEHYDROGENASE HDH"/>
    <property type="match status" value="1"/>
</dbReference>
<keyword evidence="7 8" id="KW-0560">Oxidoreductase</keyword>
<dbReference type="FunFam" id="3.40.50.1980:FF:000026">
    <property type="entry name" value="Histidinol dehydrogenase"/>
    <property type="match status" value="1"/>
</dbReference>
<evidence type="ECO:0000256" key="9">
    <source>
        <dbReference type="PIRSR" id="PIRSR000099-1"/>
    </source>
</evidence>
<comment type="similarity">
    <text evidence="3 8 13">Belongs to the histidinol dehydrogenase family.</text>
</comment>
<evidence type="ECO:0000256" key="5">
    <source>
        <dbReference type="ARBA" id="ARBA00022723"/>
    </source>
</evidence>
<evidence type="ECO:0000256" key="8">
    <source>
        <dbReference type="PIRNR" id="PIRNR000099"/>
    </source>
</evidence>
<comment type="pathway">
    <text evidence="2">Amino-acid biosynthesis; L-histidine biosynthesis; L-histidine from 5-phospho-alpha-D-ribose 1-diphosphate: step 9/9.</text>
</comment>
<feature type="binding site" evidence="10">
    <location>
        <position position="142"/>
    </location>
    <ligand>
        <name>NAD(+)</name>
        <dbReference type="ChEBI" id="CHEBI:57540"/>
    </ligand>
</feature>
<keyword evidence="16" id="KW-1185">Reference proteome</keyword>
<dbReference type="GO" id="GO:0004399">
    <property type="term" value="F:histidinol dehydrogenase activity"/>
    <property type="evidence" value="ECO:0007669"/>
    <property type="project" value="InterPro"/>
</dbReference>
<feature type="binding site" evidence="11">
    <location>
        <position position="274"/>
    </location>
    <ligand>
        <name>substrate</name>
    </ligand>
</feature>
<dbReference type="Gene3D" id="1.20.5.1300">
    <property type="match status" value="1"/>
</dbReference>
<evidence type="ECO:0000313" key="15">
    <source>
        <dbReference type="EMBL" id="MBB4660921.1"/>
    </source>
</evidence>
<feature type="binding site" evidence="11">
    <location>
        <position position="373"/>
    </location>
    <ligand>
        <name>substrate</name>
    </ligand>
</feature>
<protein>
    <recommendedName>
        <fullName evidence="4">Histidinol dehydrogenase</fullName>
    </recommendedName>
</protein>
<evidence type="ECO:0000256" key="1">
    <source>
        <dbReference type="ARBA" id="ARBA00003850"/>
    </source>
</evidence>
<dbReference type="Gene3D" id="3.40.50.1980">
    <property type="entry name" value="Nitrogenase molybdenum iron protein domain"/>
    <property type="match status" value="2"/>
</dbReference>
<dbReference type="EMBL" id="JACHNU010000001">
    <property type="protein sequence ID" value="MBB4660921.1"/>
    <property type="molecule type" value="Genomic_DNA"/>
</dbReference>
<evidence type="ECO:0000256" key="10">
    <source>
        <dbReference type="PIRSR" id="PIRSR000099-2"/>
    </source>
</evidence>
<dbReference type="NCBIfam" id="TIGR00069">
    <property type="entry name" value="hisD"/>
    <property type="match status" value="1"/>
</dbReference>
<feature type="binding site" evidence="11">
    <location>
        <position position="432"/>
    </location>
    <ligand>
        <name>substrate</name>
    </ligand>
</feature>
<evidence type="ECO:0000256" key="3">
    <source>
        <dbReference type="ARBA" id="ARBA00010178"/>
    </source>
</evidence>
<feature type="binding site" evidence="11">
    <location>
        <position position="249"/>
    </location>
    <ligand>
        <name>substrate</name>
    </ligand>
</feature>
<feature type="region of interest" description="Disordered" evidence="14">
    <location>
        <begin position="10"/>
        <end position="35"/>
    </location>
</feature>
<proteinExistence type="inferred from homology"/>
<name>A0A840I9K1_9ACTN</name>
<dbReference type="AlphaFoldDB" id="A0A840I9K1"/>
<evidence type="ECO:0000256" key="14">
    <source>
        <dbReference type="SAM" id="MobiDB-lite"/>
    </source>
</evidence>
<dbReference type="GO" id="GO:0046872">
    <property type="term" value="F:metal ion binding"/>
    <property type="evidence" value="ECO:0007669"/>
    <property type="project" value="UniProtKB-KW"/>
</dbReference>
<reference evidence="15 16" key="1">
    <citation type="submission" date="2020-08" db="EMBL/GenBank/DDBJ databases">
        <title>Genomic Encyclopedia of Archaeal and Bacterial Type Strains, Phase II (KMG-II): from individual species to whole genera.</title>
        <authorList>
            <person name="Goeker M."/>
        </authorList>
    </citation>
    <scope>NUCLEOTIDE SEQUENCE [LARGE SCALE GENOMIC DNA]</scope>
    <source>
        <strain evidence="15 16">DSM 23288</strain>
    </source>
</reference>
<evidence type="ECO:0000256" key="2">
    <source>
        <dbReference type="ARBA" id="ARBA00004940"/>
    </source>
</evidence>
<accession>A0A840I9K1</accession>
<dbReference type="SUPFAM" id="SSF53720">
    <property type="entry name" value="ALDH-like"/>
    <property type="match status" value="1"/>
</dbReference>
<dbReference type="PIRSF" id="PIRSF000099">
    <property type="entry name" value="Histidinol_dh"/>
    <property type="match status" value="1"/>
</dbReference>
<evidence type="ECO:0000256" key="6">
    <source>
        <dbReference type="ARBA" id="ARBA00022833"/>
    </source>
</evidence>
<feature type="active site" description="Proton acceptor" evidence="9">
    <location>
        <position position="340"/>
    </location>
</feature>
<dbReference type="InterPro" id="IPR016161">
    <property type="entry name" value="Ald_DH/histidinol_DH"/>
</dbReference>
<dbReference type="RefSeq" id="WP_183338640.1">
    <property type="nucleotide sequence ID" value="NZ_JACHNU010000001.1"/>
</dbReference>
<feature type="binding site" evidence="10">
    <location>
        <position position="203"/>
    </location>
    <ligand>
        <name>NAD(+)</name>
        <dbReference type="ChEBI" id="CHEBI:57540"/>
    </ligand>
</feature>
<comment type="function">
    <text evidence="1">Catalyzes the sequential NAD-dependent oxidations of L-histidinol to L-histidinaldehyde and then to L-histidine.</text>
</comment>
<evidence type="ECO:0000256" key="13">
    <source>
        <dbReference type="RuleBase" id="RU004175"/>
    </source>
</evidence>
<dbReference type="PANTHER" id="PTHR21256:SF14">
    <property type="entry name" value="HISTIDINOL DEHYDROGENASE"/>
    <property type="match status" value="1"/>
</dbReference>
<feature type="binding site" evidence="12">
    <location>
        <position position="432"/>
    </location>
    <ligand>
        <name>Zn(2+)</name>
        <dbReference type="ChEBI" id="CHEBI:29105"/>
    </ligand>
</feature>
<dbReference type="InterPro" id="IPR012131">
    <property type="entry name" value="Hstdl_DH"/>
</dbReference>
<dbReference type="PROSITE" id="PS00611">
    <property type="entry name" value="HISOL_DEHYDROGENASE"/>
    <property type="match status" value="1"/>
</dbReference>
<dbReference type="InterPro" id="IPR022695">
    <property type="entry name" value="Histidinol_DH_monofunct"/>
</dbReference>
<feature type="active site" description="Proton acceptor" evidence="9">
    <location>
        <position position="339"/>
    </location>
</feature>
<keyword evidence="6 12" id="KW-0862">Zinc</keyword>
<evidence type="ECO:0000256" key="4">
    <source>
        <dbReference type="ARBA" id="ARBA00016531"/>
    </source>
</evidence>
<dbReference type="UniPathway" id="UPA00031">
    <property type="reaction ID" value="UER00014"/>
</dbReference>
<feature type="binding site" evidence="11">
    <location>
        <position position="340"/>
    </location>
    <ligand>
        <name>substrate</name>
    </ligand>
</feature>
<evidence type="ECO:0000256" key="7">
    <source>
        <dbReference type="ARBA" id="ARBA00023002"/>
    </source>
</evidence>
<sequence>MSVVLKAAARAKEGDEPAAPGGGATAPGSHGGAAAAATGDGVAAVVAGIVRDVRQRGDAAVRELSARFDRWAPESFRLTEEQIVACLAQVDEQALADLRWCQEQVRAFALAQRATLGDLEVETQPGVRLGHRHVPIERVGAYVPGGRYPMLASAAMSIVTAKAAGVDHVIACTPPLDGAPPAITVAAMHVAGADEILVLGGVQAIAAMAVGTETVAKVDFLAGPGNSYVAEAKRQLFGEVGIDLFAGPTEILVIADDGADPEIVAADLLGQAEHGPTSPAVLISTSERVARATLAEIDRQLETLPTADVAGPAWRDFGAVHVVGGDEEAAALADDYAYEHVEILTADPRWYLERLRNYGALFLGEGTTVAYGDKAIGTNHVLPTAGAARYTGGLWVGKYLKTVTYQECDPEASVRIGEICARQCRQERFEGHARSCDVRVRKYADALTGARQP</sequence>
<evidence type="ECO:0000256" key="12">
    <source>
        <dbReference type="PIRSR" id="PIRSR000099-4"/>
    </source>
</evidence>
<feature type="binding site" evidence="12">
    <location>
        <position position="373"/>
    </location>
    <ligand>
        <name>Zn(2+)</name>
        <dbReference type="ChEBI" id="CHEBI:29105"/>
    </ligand>
</feature>
<feature type="binding site" evidence="11">
    <location>
        <position position="427"/>
    </location>
    <ligand>
        <name>substrate</name>
    </ligand>
</feature>
<dbReference type="FunFam" id="3.40.50.1980:FF:000001">
    <property type="entry name" value="Histidinol dehydrogenase"/>
    <property type="match status" value="1"/>
</dbReference>
<dbReference type="GO" id="GO:0000105">
    <property type="term" value="P:L-histidine biosynthetic process"/>
    <property type="evidence" value="ECO:0007669"/>
    <property type="project" value="UniProtKB-UniPathway"/>
</dbReference>
<dbReference type="GO" id="GO:0051287">
    <property type="term" value="F:NAD binding"/>
    <property type="evidence" value="ECO:0007669"/>
    <property type="project" value="InterPro"/>
</dbReference>
<dbReference type="Pfam" id="PF00815">
    <property type="entry name" value="Histidinol_dh"/>
    <property type="match status" value="1"/>
</dbReference>